<dbReference type="GO" id="GO:0008270">
    <property type="term" value="F:zinc ion binding"/>
    <property type="evidence" value="ECO:0007669"/>
    <property type="project" value="InterPro"/>
</dbReference>
<accession>L7KJQ7</accession>
<dbReference type="Pfam" id="PF01844">
    <property type="entry name" value="HNH"/>
    <property type="match status" value="1"/>
</dbReference>
<evidence type="ECO:0000313" key="4">
    <source>
        <dbReference type="EMBL" id="GAC47938.1"/>
    </source>
</evidence>
<feature type="region of interest" description="Disordered" evidence="2">
    <location>
        <begin position="208"/>
        <end position="228"/>
    </location>
</feature>
<proteinExistence type="inferred from homology"/>
<feature type="domain" description="HNH nuclease" evidence="3">
    <location>
        <begin position="313"/>
        <end position="363"/>
    </location>
</feature>
<dbReference type="RefSeq" id="WP_005172243.1">
    <property type="nucleotide sequence ID" value="NZ_BANR01000004.1"/>
</dbReference>
<dbReference type="CDD" id="cd00085">
    <property type="entry name" value="HNHc"/>
    <property type="match status" value="1"/>
</dbReference>
<organism evidence="4 5">
    <name type="scientific">Gordonia aichiensis NBRC 108223</name>
    <dbReference type="NCBI Taxonomy" id="1220583"/>
    <lineage>
        <taxon>Bacteria</taxon>
        <taxon>Bacillati</taxon>
        <taxon>Actinomycetota</taxon>
        <taxon>Actinomycetes</taxon>
        <taxon>Mycobacteriales</taxon>
        <taxon>Gordoniaceae</taxon>
        <taxon>Gordonia</taxon>
    </lineage>
</organism>
<dbReference type="InterPro" id="IPR002711">
    <property type="entry name" value="HNH"/>
</dbReference>
<dbReference type="GO" id="GO:0004519">
    <property type="term" value="F:endonuclease activity"/>
    <property type="evidence" value="ECO:0007669"/>
    <property type="project" value="InterPro"/>
</dbReference>
<dbReference type="GO" id="GO:0003676">
    <property type="term" value="F:nucleic acid binding"/>
    <property type="evidence" value="ECO:0007669"/>
    <property type="project" value="InterPro"/>
</dbReference>
<dbReference type="AlphaFoldDB" id="L7KJQ7"/>
<dbReference type="Proteomes" id="UP000010988">
    <property type="component" value="Unassembled WGS sequence"/>
</dbReference>
<dbReference type="OrthoDB" id="4379271at2"/>
<name>L7KJQ7_9ACTN</name>
<dbReference type="eggNOG" id="COG1403">
    <property type="taxonomic scope" value="Bacteria"/>
</dbReference>
<sequence>MPPLPALLEQLREIRLDEDASGREIYDATKTLMTMRNVIDFLISTHAAAMDRLKVAGPGGKTRVLLMEMGAAPATATRWLQIGMAMATLERLPGYVEDGVFSSEHTSAMVSGLAHIEKRSAERLSNDERLDHERALIAQGLSGATPREIAVVARGRANEHVRENGGIPAAEDRTINTLSITQNSEGRTEIRGDVDVVIAEKLNTALDSLSAERTEPDGSPDRRSVGQRRTEALEQILDLAAAIDTPFVTAPRTNLALLVHADTPEPARLPWVGPITELTARALGCDASLTEVVINGETVPLEMGHTKRLFPHHLRKAIVIRDECCVKCGGPASWSHVHHIHHWIDGGATDLDNGCLLCPSCHAHIHASDWDVVMGHDRHPWLIPPASVDPHRTPLPAYNRRTMRLDDVAA</sequence>
<comment type="similarity">
    <text evidence="1">Belongs to the Rv1128c/1148c/1588c/1702c/1945/3466 family.</text>
</comment>
<dbReference type="STRING" id="1220583.GOACH_04_03350"/>
<dbReference type="InterPro" id="IPR003615">
    <property type="entry name" value="HNH_nuc"/>
</dbReference>
<evidence type="ECO:0000256" key="1">
    <source>
        <dbReference type="ARBA" id="ARBA00023450"/>
    </source>
</evidence>
<evidence type="ECO:0000256" key="2">
    <source>
        <dbReference type="SAM" id="MobiDB-lite"/>
    </source>
</evidence>
<gene>
    <name evidence="4" type="ORF">GOACH_04_03350</name>
</gene>
<evidence type="ECO:0000259" key="3">
    <source>
        <dbReference type="SMART" id="SM00507"/>
    </source>
</evidence>
<dbReference type="Gene3D" id="1.10.30.50">
    <property type="match status" value="1"/>
</dbReference>
<dbReference type="SMART" id="SM00507">
    <property type="entry name" value="HNHc"/>
    <property type="match status" value="1"/>
</dbReference>
<comment type="caution">
    <text evidence="4">The sequence shown here is derived from an EMBL/GenBank/DDBJ whole genome shotgun (WGS) entry which is preliminary data.</text>
</comment>
<keyword evidence="5" id="KW-1185">Reference proteome</keyword>
<feature type="compositionally biased region" description="Basic and acidic residues" evidence="2">
    <location>
        <begin position="210"/>
        <end position="228"/>
    </location>
</feature>
<dbReference type="InterPro" id="IPR003870">
    <property type="entry name" value="DUF222"/>
</dbReference>
<reference evidence="4 5" key="1">
    <citation type="submission" date="2012-12" db="EMBL/GenBank/DDBJ databases">
        <title>Whole genome shotgun sequence of Gordonia aichiensis NBRC 108223.</title>
        <authorList>
            <person name="Isaki-Nakamura S."/>
            <person name="Hosoyama A."/>
            <person name="Tsuchikane K."/>
            <person name="Ando Y."/>
            <person name="Baba S."/>
            <person name="Ohji S."/>
            <person name="Hamada M."/>
            <person name="Tamura T."/>
            <person name="Yamazoe A."/>
            <person name="Yamazaki S."/>
            <person name="Fujita N."/>
        </authorList>
    </citation>
    <scope>NUCLEOTIDE SEQUENCE [LARGE SCALE GENOMIC DNA]</scope>
    <source>
        <strain evidence="4 5">NBRC 108223</strain>
    </source>
</reference>
<evidence type="ECO:0000313" key="5">
    <source>
        <dbReference type="Proteomes" id="UP000010988"/>
    </source>
</evidence>
<protein>
    <recommendedName>
        <fullName evidence="3">HNH nuclease domain-containing protein</fullName>
    </recommendedName>
</protein>
<dbReference type="Pfam" id="PF02720">
    <property type="entry name" value="DUF222"/>
    <property type="match status" value="1"/>
</dbReference>
<dbReference type="EMBL" id="BANR01000004">
    <property type="protein sequence ID" value="GAC47938.1"/>
    <property type="molecule type" value="Genomic_DNA"/>
</dbReference>